<dbReference type="InterPro" id="IPR010982">
    <property type="entry name" value="Lambda_DNA-bd_dom_sf"/>
</dbReference>
<dbReference type="Pfam" id="PF13377">
    <property type="entry name" value="Peripla_BP_3"/>
    <property type="match status" value="1"/>
</dbReference>
<keyword evidence="7" id="KW-1185">Reference proteome</keyword>
<dbReference type="PROSITE" id="PS50943">
    <property type="entry name" value="HTH_CROC1"/>
    <property type="match status" value="1"/>
</dbReference>
<keyword evidence="3" id="KW-0804">Transcription</keyword>
<evidence type="ECO:0000256" key="1">
    <source>
        <dbReference type="ARBA" id="ARBA00023015"/>
    </source>
</evidence>
<evidence type="ECO:0000259" key="4">
    <source>
        <dbReference type="PROSITE" id="PS50932"/>
    </source>
</evidence>
<dbReference type="PROSITE" id="PS00356">
    <property type="entry name" value="HTH_LACI_1"/>
    <property type="match status" value="1"/>
</dbReference>
<dbReference type="Proteomes" id="UP001500751">
    <property type="component" value="Unassembled WGS sequence"/>
</dbReference>
<dbReference type="PANTHER" id="PTHR30146">
    <property type="entry name" value="LACI-RELATED TRANSCRIPTIONAL REPRESSOR"/>
    <property type="match status" value="1"/>
</dbReference>
<dbReference type="Gene3D" id="1.10.260.40">
    <property type="entry name" value="lambda repressor-like DNA-binding domains"/>
    <property type="match status" value="1"/>
</dbReference>
<feature type="domain" description="HTH cro/C1-type" evidence="5">
    <location>
        <begin position="3"/>
        <end position="47"/>
    </location>
</feature>
<dbReference type="InterPro" id="IPR000843">
    <property type="entry name" value="HTH_LacI"/>
</dbReference>
<proteinExistence type="predicted"/>
<keyword evidence="1" id="KW-0805">Transcription regulation</keyword>
<organism evidence="6 7">
    <name type="scientific">Catenulispora yoronensis</name>
    <dbReference type="NCBI Taxonomy" id="450799"/>
    <lineage>
        <taxon>Bacteria</taxon>
        <taxon>Bacillati</taxon>
        <taxon>Actinomycetota</taxon>
        <taxon>Actinomycetes</taxon>
        <taxon>Catenulisporales</taxon>
        <taxon>Catenulisporaceae</taxon>
        <taxon>Catenulispora</taxon>
    </lineage>
</organism>
<evidence type="ECO:0000259" key="5">
    <source>
        <dbReference type="PROSITE" id="PS50943"/>
    </source>
</evidence>
<name>A0ABN2VB84_9ACTN</name>
<keyword evidence="2 6" id="KW-0238">DNA-binding</keyword>
<dbReference type="SUPFAM" id="SSF53822">
    <property type="entry name" value="Periplasmic binding protein-like I"/>
    <property type="match status" value="1"/>
</dbReference>
<evidence type="ECO:0000256" key="2">
    <source>
        <dbReference type="ARBA" id="ARBA00023125"/>
    </source>
</evidence>
<dbReference type="PROSITE" id="PS50932">
    <property type="entry name" value="HTH_LACI_2"/>
    <property type="match status" value="1"/>
</dbReference>
<evidence type="ECO:0000256" key="3">
    <source>
        <dbReference type="ARBA" id="ARBA00023163"/>
    </source>
</evidence>
<protein>
    <submittedName>
        <fullName evidence="6">LacI family DNA-binding transcriptional regulator</fullName>
    </submittedName>
</protein>
<sequence length="334" mass="35305">MPITIADVAARAGVSKTTVSRVLNGRGELDAATEARVRRVIDELGYVPSARAVSLARGRTGVIGMLVPSLTWPWIGQVLQGAVDTVESRKYGLMLFTCNQGDGSMRQFASQVDAKAFDGLLVIEPEGTLDYITELHSAGLPVVLIDDRESRPQFPSVSTTNRAGGRQAAAHLLELGRRRPIVVSGTPGFGCVTERTEGFAEAFAEAGFPLPAEALLDGDFTLESGRAAVARAFSEGVEFDALFAHNDLSAAGAMQALREAGRAVPHDVAVVGFDDVDLAALTTPPLTTVRQPLREMGALAARMLLARLAGDLFPTEPVVIPTDFVVRGSTAPQA</sequence>
<feature type="domain" description="HTH lacI-type" evidence="4">
    <location>
        <begin position="3"/>
        <end position="57"/>
    </location>
</feature>
<reference evidence="6 7" key="1">
    <citation type="journal article" date="2019" name="Int. J. Syst. Evol. Microbiol.">
        <title>The Global Catalogue of Microorganisms (GCM) 10K type strain sequencing project: providing services to taxonomists for standard genome sequencing and annotation.</title>
        <authorList>
            <consortium name="The Broad Institute Genomics Platform"/>
            <consortium name="The Broad Institute Genome Sequencing Center for Infectious Disease"/>
            <person name="Wu L."/>
            <person name="Ma J."/>
        </authorList>
    </citation>
    <scope>NUCLEOTIDE SEQUENCE [LARGE SCALE GENOMIC DNA]</scope>
    <source>
        <strain evidence="6 7">JCM 16014</strain>
    </source>
</reference>
<dbReference type="CDD" id="cd06267">
    <property type="entry name" value="PBP1_LacI_sugar_binding-like"/>
    <property type="match status" value="1"/>
</dbReference>
<evidence type="ECO:0000313" key="7">
    <source>
        <dbReference type="Proteomes" id="UP001500751"/>
    </source>
</evidence>
<accession>A0ABN2VB84</accession>
<dbReference type="SMART" id="SM00354">
    <property type="entry name" value="HTH_LACI"/>
    <property type="match status" value="1"/>
</dbReference>
<dbReference type="RefSeq" id="WP_344670904.1">
    <property type="nucleotide sequence ID" value="NZ_BAAAQN010000069.1"/>
</dbReference>
<dbReference type="InterPro" id="IPR046335">
    <property type="entry name" value="LacI/GalR-like_sensor"/>
</dbReference>
<dbReference type="InterPro" id="IPR001387">
    <property type="entry name" value="Cro/C1-type_HTH"/>
</dbReference>
<dbReference type="PANTHER" id="PTHR30146:SF153">
    <property type="entry name" value="LACTOSE OPERON REPRESSOR"/>
    <property type="match status" value="1"/>
</dbReference>
<comment type="caution">
    <text evidence="6">The sequence shown here is derived from an EMBL/GenBank/DDBJ whole genome shotgun (WGS) entry which is preliminary data.</text>
</comment>
<gene>
    <name evidence="6" type="ORF">GCM10009839_79600</name>
</gene>
<dbReference type="Pfam" id="PF00356">
    <property type="entry name" value="LacI"/>
    <property type="match status" value="1"/>
</dbReference>
<dbReference type="EMBL" id="BAAAQN010000069">
    <property type="protein sequence ID" value="GAA2058049.1"/>
    <property type="molecule type" value="Genomic_DNA"/>
</dbReference>
<evidence type="ECO:0000313" key="6">
    <source>
        <dbReference type="EMBL" id="GAA2058049.1"/>
    </source>
</evidence>
<dbReference type="SUPFAM" id="SSF47413">
    <property type="entry name" value="lambda repressor-like DNA-binding domains"/>
    <property type="match status" value="1"/>
</dbReference>
<dbReference type="CDD" id="cd01392">
    <property type="entry name" value="HTH_LacI"/>
    <property type="match status" value="1"/>
</dbReference>
<dbReference type="InterPro" id="IPR028082">
    <property type="entry name" value="Peripla_BP_I"/>
</dbReference>
<dbReference type="PRINTS" id="PR00036">
    <property type="entry name" value="HTHLACI"/>
</dbReference>
<dbReference type="GO" id="GO:0003677">
    <property type="term" value="F:DNA binding"/>
    <property type="evidence" value="ECO:0007669"/>
    <property type="project" value="UniProtKB-KW"/>
</dbReference>
<dbReference type="Gene3D" id="3.40.50.2300">
    <property type="match status" value="2"/>
</dbReference>